<organism evidence="6 7">
    <name type="scientific">Danaus chrysippus</name>
    <name type="common">African queen</name>
    <dbReference type="NCBI Taxonomy" id="151541"/>
    <lineage>
        <taxon>Eukaryota</taxon>
        <taxon>Metazoa</taxon>
        <taxon>Ecdysozoa</taxon>
        <taxon>Arthropoda</taxon>
        <taxon>Hexapoda</taxon>
        <taxon>Insecta</taxon>
        <taxon>Pterygota</taxon>
        <taxon>Neoptera</taxon>
        <taxon>Endopterygota</taxon>
        <taxon>Lepidoptera</taxon>
        <taxon>Glossata</taxon>
        <taxon>Ditrysia</taxon>
        <taxon>Papilionoidea</taxon>
        <taxon>Nymphalidae</taxon>
        <taxon>Danainae</taxon>
        <taxon>Danaini</taxon>
        <taxon>Danaina</taxon>
        <taxon>Danaus</taxon>
        <taxon>Anosia</taxon>
    </lineage>
</organism>
<comment type="caution">
    <text evidence="6">The sequence shown here is derived from an EMBL/GenBank/DDBJ whole genome shotgun (WGS) entry which is preliminary data.</text>
</comment>
<dbReference type="AlphaFoldDB" id="A0A8J2QEE6"/>
<name>A0A8J2QEE6_9NEOP</name>
<gene>
    <name evidence="6" type="ORF">DCHRY22_LOCUS2614</name>
</gene>
<evidence type="ECO:0000313" key="7">
    <source>
        <dbReference type="Proteomes" id="UP000789524"/>
    </source>
</evidence>
<dbReference type="GO" id="GO:0052689">
    <property type="term" value="F:carboxylic ester hydrolase activity"/>
    <property type="evidence" value="ECO:0007669"/>
    <property type="project" value="UniProtKB-KW"/>
</dbReference>
<keyword evidence="4" id="KW-0325">Glycoprotein</keyword>
<dbReference type="Proteomes" id="UP000789524">
    <property type="component" value="Unassembled WGS sequence"/>
</dbReference>
<protein>
    <submittedName>
        <fullName evidence="6">(African queen) hypothetical protein</fullName>
    </submittedName>
</protein>
<keyword evidence="7" id="KW-1185">Reference proteome</keyword>
<dbReference type="OrthoDB" id="19653at2759"/>
<feature type="domain" description="Carboxylesterase type B" evidence="5">
    <location>
        <begin position="3"/>
        <end position="519"/>
    </location>
</feature>
<dbReference type="PANTHER" id="PTHR43142:SF1">
    <property type="entry name" value="CARBOXYLIC ESTER HYDROLASE"/>
    <property type="match status" value="1"/>
</dbReference>
<evidence type="ECO:0000313" key="6">
    <source>
        <dbReference type="EMBL" id="CAG9561037.1"/>
    </source>
</evidence>
<proteinExistence type="inferred from homology"/>
<reference evidence="6" key="1">
    <citation type="submission" date="2021-09" db="EMBL/GenBank/DDBJ databases">
        <authorList>
            <person name="Martin H S."/>
        </authorList>
    </citation>
    <scope>NUCLEOTIDE SEQUENCE</scope>
</reference>
<evidence type="ECO:0000256" key="3">
    <source>
        <dbReference type="ARBA" id="ARBA00022801"/>
    </source>
</evidence>
<evidence type="ECO:0000256" key="2">
    <source>
        <dbReference type="ARBA" id="ARBA00022487"/>
    </source>
</evidence>
<accession>A0A8J2QEE6</accession>
<evidence type="ECO:0000259" key="5">
    <source>
        <dbReference type="Pfam" id="PF00135"/>
    </source>
</evidence>
<dbReference type="PANTHER" id="PTHR43142">
    <property type="entry name" value="CARBOXYLIC ESTER HYDROLASE"/>
    <property type="match status" value="1"/>
</dbReference>
<dbReference type="InterPro" id="IPR002018">
    <property type="entry name" value="CarbesteraseB"/>
</dbReference>
<sequence>MESPVVDVVEGKISGKHCKTSNNTDFYTFKSIPYAKPPVGVLRFAAPQPPEPWEGVRDGTKDCNICAQLDRESFQVVGDEDCLYLNVSTPSLPKADLPPLPVMVFIHGGGFLFGSGTDDSVHGPDYLVEKNVVVVTLNYRLGILGFLSLGCKEAPGNMGLKDQVQALIWIKNNIKNFNGDPNNVTIFGVSAGGASVELQMLSPMSKGLFHKAIAQSGSSLLHWSQNNNIKELVLKFPIIKKKNINDNQDLVQLLKNLSTKDLITMSMLVIGLENSKGGLNFGFVPTVEEDGDWEPFLTKSPYDLLKQGEIHKVPYMIGYCDREGLLMMYSIHKATFDTLVKEKNFLSLLPFDIDNSQKTELQTKLKNIYLEGVNKYNESDFYAIDFFSDVDFCGGIFVSAALISKHVSPLYFYEFSYDGNLNYLKKKLNINRKGACHGDEGGYLVKSGLLQGDVTDTDRLVRERMCTMWTNFAKFGDPTPEIDEVITTTWEPLAENGFNCLMINDKLTMNEDARTERTKLFDELFSKYSEH</sequence>
<evidence type="ECO:0000256" key="4">
    <source>
        <dbReference type="ARBA" id="ARBA00023180"/>
    </source>
</evidence>
<dbReference type="InterPro" id="IPR029058">
    <property type="entry name" value="AB_hydrolase_fold"/>
</dbReference>
<dbReference type="Pfam" id="PF00135">
    <property type="entry name" value="COesterase"/>
    <property type="match status" value="1"/>
</dbReference>
<comment type="similarity">
    <text evidence="1">Belongs to the type-B carboxylesterase/lipase family.</text>
</comment>
<keyword evidence="3" id="KW-0378">Hydrolase</keyword>
<keyword evidence="2" id="KW-0719">Serine esterase</keyword>
<evidence type="ECO:0000256" key="1">
    <source>
        <dbReference type="ARBA" id="ARBA00005964"/>
    </source>
</evidence>
<dbReference type="EMBL" id="CAKASE010000046">
    <property type="protein sequence ID" value="CAG9561037.1"/>
    <property type="molecule type" value="Genomic_DNA"/>
</dbReference>
<dbReference type="SUPFAM" id="SSF53474">
    <property type="entry name" value="alpha/beta-Hydrolases"/>
    <property type="match status" value="1"/>
</dbReference>
<dbReference type="Gene3D" id="3.40.50.1820">
    <property type="entry name" value="alpha/beta hydrolase"/>
    <property type="match status" value="1"/>
</dbReference>